<dbReference type="NCBIfam" id="NF037980">
    <property type="entry name" value="T2SS_GspK"/>
    <property type="match status" value="1"/>
</dbReference>
<reference evidence="4" key="1">
    <citation type="submission" date="2022-03" db="EMBL/GenBank/DDBJ databases">
        <authorList>
            <person name="Woo C.Y."/>
        </authorList>
    </citation>
    <scope>NUCLEOTIDE SEQUENCE</scope>
    <source>
        <strain evidence="4">CYS-02</strain>
    </source>
</reference>
<dbReference type="Pfam" id="PF03934">
    <property type="entry name" value="T2SSK"/>
    <property type="match status" value="1"/>
</dbReference>
<dbReference type="Proteomes" id="UP001139447">
    <property type="component" value="Unassembled WGS sequence"/>
</dbReference>
<gene>
    <name evidence="4" type="primary">gspK</name>
    <name evidence="4" type="ORF">MMF98_17120</name>
</gene>
<evidence type="ECO:0000313" key="4">
    <source>
        <dbReference type="EMBL" id="MCJ0764938.1"/>
    </source>
</evidence>
<organism evidence="4 5">
    <name type="scientific">Variovorax terrae</name>
    <dbReference type="NCBI Taxonomy" id="2923278"/>
    <lineage>
        <taxon>Bacteria</taxon>
        <taxon>Pseudomonadati</taxon>
        <taxon>Pseudomonadota</taxon>
        <taxon>Betaproteobacteria</taxon>
        <taxon>Burkholderiales</taxon>
        <taxon>Comamonadaceae</taxon>
        <taxon>Variovorax</taxon>
    </lineage>
</organism>
<evidence type="ECO:0000313" key="5">
    <source>
        <dbReference type="Proteomes" id="UP001139447"/>
    </source>
</evidence>
<dbReference type="SUPFAM" id="SSF47781">
    <property type="entry name" value="RuvA domain 2-like"/>
    <property type="match status" value="1"/>
</dbReference>
<evidence type="ECO:0000256" key="1">
    <source>
        <dbReference type="PIRNR" id="PIRNR002786"/>
    </source>
</evidence>
<comment type="caution">
    <text evidence="4">The sequence shown here is derived from an EMBL/GenBank/DDBJ whole genome shotgun (WGS) entry which is preliminary data.</text>
</comment>
<comment type="similarity">
    <text evidence="1">Belongs to the GSP K family.</text>
</comment>
<dbReference type="RefSeq" id="WP_243307923.1">
    <property type="nucleotide sequence ID" value="NZ_JALGBI010000002.1"/>
</dbReference>
<dbReference type="EMBL" id="JALGBI010000002">
    <property type="protein sequence ID" value="MCJ0764938.1"/>
    <property type="molecule type" value="Genomic_DNA"/>
</dbReference>
<dbReference type="PIRSF" id="PIRSF002786">
    <property type="entry name" value="XcpX"/>
    <property type="match status" value="1"/>
</dbReference>
<dbReference type="InterPro" id="IPR049179">
    <property type="entry name" value="T2SSK_SAM-like_2nd"/>
</dbReference>
<keyword evidence="1" id="KW-0472">Membrane</keyword>
<dbReference type="InterPro" id="IPR045584">
    <property type="entry name" value="Pilin-like"/>
</dbReference>
<dbReference type="AlphaFoldDB" id="A0A9X1VX94"/>
<evidence type="ECO:0000259" key="3">
    <source>
        <dbReference type="Pfam" id="PF21687"/>
    </source>
</evidence>
<accession>A0A9X1VX94</accession>
<dbReference type="PANTHER" id="PTHR38831">
    <property type="entry name" value="TYPE II SECRETION SYSTEM PROTEIN K"/>
    <property type="match status" value="1"/>
</dbReference>
<keyword evidence="1" id="KW-0997">Cell inner membrane</keyword>
<comment type="subcellular location">
    <subcellularLocation>
        <location evidence="1">Cell inner membrane</location>
    </subcellularLocation>
</comment>
<keyword evidence="1" id="KW-0813">Transport</keyword>
<name>A0A9X1VX94_9BURK</name>
<evidence type="ECO:0000259" key="2">
    <source>
        <dbReference type="Pfam" id="PF03934"/>
    </source>
</evidence>
<dbReference type="Pfam" id="PF21687">
    <property type="entry name" value="T2SSK_1st"/>
    <property type="match status" value="1"/>
</dbReference>
<feature type="domain" description="T2SS protein K first SAM-like" evidence="3">
    <location>
        <begin position="128"/>
        <end position="216"/>
    </location>
</feature>
<dbReference type="GO" id="GO:0005886">
    <property type="term" value="C:plasma membrane"/>
    <property type="evidence" value="ECO:0007669"/>
    <property type="project" value="UniProtKB-SubCell"/>
</dbReference>
<dbReference type="InterPro" id="IPR005628">
    <property type="entry name" value="GspK"/>
</dbReference>
<dbReference type="InterPro" id="IPR010994">
    <property type="entry name" value="RuvA_2-like"/>
</dbReference>
<dbReference type="InterPro" id="IPR049031">
    <property type="entry name" value="T2SSK_SAM-like_1st"/>
</dbReference>
<keyword evidence="5" id="KW-1185">Reference proteome</keyword>
<dbReference type="SUPFAM" id="SSF54523">
    <property type="entry name" value="Pili subunits"/>
    <property type="match status" value="1"/>
</dbReference>
<keyword evidence="1" id="KW-1003">Cell membrane</keyword>
<proteinExistence type="inferred from homology"/>
<dbReference type="PANTHER" id="PTHR38831:SF1">
    <property type="entry name" value="TYPE II SECRETION SYSTEM PROTEIN K-RELATED"/>
    <property type="match status" value="1"/>
</dbReference>
<protein>
    <recommendedName>
        <fullName evidence="1">Type II secretion system protein K</fullName>
    </recommendedName>
</protein>
<dbReference type="Gene3D" id="3.30.1300.30">
    <property type="entry name" value="GSPII I/J protein-like"/>
    <property type="match status" value="1"/>
</dbReference>
<sequence>MTGSSPHAGRARAQRGAALLAAMLTVTLVATFAAAALWQQWRNVEVETAERARVQAAWVLTGALDWARLILREDARSGGADHLAEPWAVPLKEARLSSFLAADQDKAADNTTDMQDAFLSGQITDLQSRLNVFNLVNNNQVSEPDFKAFAKLFELLGLPPQQLMTLAGNLRLALSTESSAGAAAPLAPQRVEQLVWLGLSPQVVAVLQPYITLLPARTPVNINTASAEVIYASVPGLELADAQRLVAERDRAHFRTLSDAGKLIGDLASRLSEGQHAVATRFFEVYGRLRLEQTVVQERSVLQRDGIDVKTLWRERGVADPAAQASR</sequence>
<feature type="domain" description="T2SS protein K second SAM-like" evidence="2">
    <location>
        <begin position="220"/>
        <end position="260"/>
    </location>
</feature>
<dbReference type="GO" id="GO:0009306">
    <property type="term" value="P:protein secretion"/>
    <property type="evidence" value="ECO:0007669"/>
    <property type="project" value="InterPro"/>
</dbReference>